<evidence type="ECO:0000256" key="3">
    <source>
        <dbReference type="ARBA" id="ARBA00022679"/>
    </source>
</evidence>
<feature type="domain" description="ACK/TNK-like SAM" evidence="9">
    <location>
        <begin position="97"/>
        <end position="151"/>
    </location>
</feature>
<feature type="compositionally biased region" description="Polar residues" evidence="8">
    <location>
        <begin position="288"/>
        <end position="306"/>
    </location>
</feature>
<evidence type="ECO:0000259" key="9">
    <source>
        <dbReference type="Pfam" id="PF22931"/>
    </source>
</evidence>
<proteinExistence type="predicted"/>
<feature type="compositionally biased region" description="Polar residues" evidence="8">
    <location>
        <begin position="314"/>
        <end position="328"/>
    </location>
</feature>
<evidence type="ECO:0000256" key="5">
    <source>
        <dbReference type="ARBA" id="ARBA00022777"/>
    </source>
</evidence>
<evidence type="ECO:0000313" key="11">
    <source>
        <dbReference type="Proteomes" id="UP001651158"/>
    </source>
</evidence>
<dbReference type="Pfam" id="PF22931">
    <property type="entry name" value="SAM_TNK"/>
    <property type="match status" value="2"/>
</dbReference>
<evidence type="ECO:0000256" key="2">
    <source>
        <dbReference type="ARBA" id="ARBA00022443"/>
    </source>
</evidence>
<dbReference type="EMBL" id="JAKROA010000009">
    <property type="protein sequence ID" value="KAL5105135.1"/>
    <property type="molecule type" value="Genomic_DNA"/>
</dbReference>
<keyword evidence="7" id="KW-0829">Tyrosine-protein kinase</keyword>
<protein>
    <recommendedName>
        <fullName evidence="1">non-specific protein-tyrosine kinase</fullName>
        <ecNumber evidence="1">2.7.10.2</ecNumber>
    </recommendedName>
</protein>
<accession>A0ABR4Q681</accession>
<comment type="caution">
    <text evidence="10">The sequence shown here is derived from an EMBL/GenBank/DDBJ whole genome shotgun (WGS) entry which is preliminary data.</text>
</comment>
<reference evidence="10 11" key="1">
    <citation type="journal article" date="2022" name="Front. Cell. Infect. Microbiol.">
        <title>The Genomes of Two Strains of Taenia crassiceps the Animal Model for the Study of Human Cysticercosis.</title>
        <authorList>
            <person name="Bobes R.J."/>
            <person name="Estrada K."/>
            <person name="Rios-Valencia D.G."/>
            <person name="Calderon-Gallegos A."/>
            <person name="de la Torre P."/>
            <person name="Carrero J.C."/>
            <person name="Sanchez-Flores A."/>
            <person name="Laclette J.P."/>
        </authorList>
    </citation>
    <scope>NUCLEOTIDE SEQUENCE [LARGE SCALE GENOMIC DNA]</scope>
    <source>
        <strain evidence="10">WFUcys</strain>
    </source>
</reference>
<dbReference type="Proteomes" id="UP001651158">
    <property type="component" value="Unassembled WGS sequence"/>
</dbReference>
<name>A0ABR4Q681_9CEST</name>
<keyword evidence="2" id="KW-0728">SH3 domain</keyword>
<keyword evidence="4" id="KW-0547">Nucleotide-binding</keyword>
<keyword evidence="3" id="KW-0808">Transferase</keyword>
<gene>
    <name evidence="10" type="ORF">TcWFU_002788</name>
</gene>
<keyword evidence="5" id="KW-0418">Kinase</keyword>
<organism evidence="10 11">
    <name type="scientific">Taenia crassiceps</name>
    <dbReference type="NCBI Taxonomy" id="6207"/>
    <lineage>
        <taxon>Eukaryota</taxon>
        <taxon>Metazoa</taxon>
        <taxon>Spiralia</taxon>
        <taxon>Lophotrochozoa</taxon>
        <taxon>Platyhelminthes</taxon>
        <taxon>Cestoda</taxon>
        <taxon>Eucestoda</taxon>
        <taxon>Cyclophyllidea</taxon>
        <taxon>Taeniidae</taxon>
        <taxon>Taenia</taxon>
    </lineage>
</organism>
<evidence type="ECO:0000256" key="1">
    <source>
        <dbReference type="ARBA" id="ARBA00011903"/>
    </source>
</evidence>
<keyword evidence="11" id="KW-1185">Reference proteome</keyword>
<feature type="region of interest" description="Disordered" evidence="8">
    <location>
        <begin position="199"/>
        <end position="331"/>
    </location>
</feature>
<evidence type="ECO:0000313" key="10">
    <source>
        <dbReference type="EMBL" id="KAL5105135.1"/>
    </source>
</evidence>
<evidence type="ECO:0000256" key="7">
    <source>
        <dbReference type="ARBA" id="ARBA00023137"/>
    </source>
</evidence>
<keyword evidence="6" id="KW-0067">ATP-binding</keyword>
<feature type="domain" description="ACK/TNK-like SAM" evidence="9">
    <location>
        <begin position="27"/>
        <end position="80"/>
    </location>
</feature>
<evidence type="ECO:0000256" key="6">
    <source>
        <dbReference type="ARBA" id="ARBA00022840"/>
    </source>
</evidence>
<sequence>MGVAFALNAPFALQGKMIQSALPDEMLIKFLKFIQLEECLDLLINELEVKSFKDLRNVTEESLRQILRGPATKRLLEKYRSFKNKPQDPKPSHLRPLSEFLAELKLKSFEDDLRMKFYITRVEHLKFATSDDLEGIMDKESTRKLLKAYSKEKKRKTTEKFISLTQNIFKPITECVKNSMQQVLAVRVDANSETKVEATMEKSEFLETKPIPPPAKPEVLDDKTFQPENELVNQCDHPPLPLPEKESMIPKGPPDNYKHDSNAPTEPPWGPQQGSNILLKPAEKVENDSNTFEQPPNSQTVSLTNPSAPPESLANGSVPQSPQLSLFSKQPKPTEVPVDWVLLRGDDFDKDFANVDGELECESEQVPDFFQGVRSKVAWETFSPLIITEANIAAVRQALGLLESPDADLRDALHFVRSKQSHSPFYFQRPPPEVASDIPTEWHHKTAAQMVRLRHFYGLAVSYNLRQCFEALVEVDWDMEEALNLLSWL</sequence>
<dbReference type="InterPro" id="IPR055175">
    <property type="entry name" value="ACK/TNK-like_SAM"/>
</dbReference>
<evidence type="ECO:0000256" key="4">
    <source>
        <dbReference type="ARBA" id="ARBA00022741"/>
    </source>
</evidence>
<evidence type="ECO:0000256" key="8">
    <source>
        <dbReference type="SAM" id="MobiDB-lite"/>
    </source>
</evidence>
<dbReference type="EC" id="2.7.10.2" evidence="1"/>